<dbReference type="EMBL" id="CP081135">
    <property type="protein sequence ID" value="UEL47408.1"/>
    <property type="molecule type" value="Genomic_DNA"/>
</dbReference>
<dbReference type="Proteomes" id="UP001198983">
    <property type="component" value="Chromosome"/>
</dbReference>
<keyword evidence="2" id="KW-1185">Reference proteome</keyword>
<evidence type="ECO:0000313" key="1">
    <source>
        <dbReference type="EMBL" id="UEL47408.1"/>
    </source>
</evidence>
<name>A0AAX2ZDK6_9FIRM</name>
<dbReference type="RefSeq" id="WP_228415847.1">
    <property type="nucleotide sequence ID" value="NZ_CP081135.1"/>
</dbReference>
<dbReference type="AlphaFoldDB" id="A0AAX2ZDK6"/>
<proteinExistence type="predicted"/>
<organism evidence="1 2">
    <name type="scientific">Terrisporobacter hibernicus</name>
    <dbReference type="NCBI Taxonomy" id="2813371"/>
    <lineage>
        <taxon>Bacteria</taxon>
        <taxon>Bacillati</taxon>
        <taxon>Bacillota</taxon>
        <taxon>Clostridia</taxon>
        <taxon>Peptostreptococcales</taxon>
        <taxon>Peptostreptococcaceae</taxon>
        <taxon>Terrisporobacter</taxon>
    </lineage>
</organism>
<protein>
    <submittedName>
        <fullName evidence="1">Uncharacterized protein</fullName>
    </submittedName>
</protein>
<dbReference type="KEGG" id="tem:JW646_17560"/>
<sequence length="136" mass="15471">MNFGDRVLYKNDDNILKGVFIKELNQVEVLIKLDDKKEKSIVSKNDIKFVSNMDHMDLSHAIAVADYISKEKYDGHFTLLCFTSGCKFCFGTLDKINYNTTSLMASGKTIEDAIKAAIDKKIDADKILDNEDKMYK</sequence>
<accession>A0AAX2ZDK6</accession>
<evidence type="ECO:0000313" key="2">
    <source>
        <dbReference type="Proteomes" id="UP001198983"/>
    </source>
</evidence>
<gene>
    <name evidence="1" type="ORF">JW646_17560</name>
</gene>
<reference evidence="1 2" key="1">
    <citation type="journal article" date="2023" name="Int. J. Syst. Evol. Microbiol.">
        <title>Terrisporobacter hibernicus sp. nov., isolated from bovine faeces in Northern Ireland.</title>
        <authorList>
            <person name="Mitchell M."/>
            <person name="Nguyen S.V."/>
            <person name="Connor M."/>
            <person name="Fairley D.J."/>
            <person name="Donoghue O."/>
            <person name="Marshall H."/>
            <person name="Koolman L."/>
            <person name="McMullan G."/>
            <person name="Schaffer K.E."/>
            <person name="McGrath J.W."/>
            <person name="Fanning S."/>
        </authorList>
    </citation>
    <scope>NUCLEOTIDE SEQUENCE [LARGE SCALE GENOMIC DNA]</scope>
    <source>
        <strain evidence="1 2">MCA3</strain>
    </source>
</reference>